<dbReference type="PANTHER" id="PTHR33307">
    <property type="entry name" value="ALPHA-RHAMNOSIDASE (EUROFUNG)"/>
    <property type="match status" value="1"/>
</dbReference>
<dbReference type="EMBL" id="VFIA01000009">
    <property type="protein sequence ID" value="MBC3791327.1"/>
    <property type="molecule type" value="Genomic_DNA"/>
</dbReference>
<dbReference type="Pfam" id="PF25788">
    <property type="entry name" value="Ig_Rha78A_N"/>
    <property type="match status" value="1"/>
</dbReference>
<dbReference type="PIRSF" id="PIRSF010631">
    <property type="entry name" value="A-rhamnsds"/>
    <property type="match status" value="1"/>
</dbReference>
<gene>
    <name evidence="8" type="ORF">FH603_1828</name>
</gene>
<name>A0ABR6W4D0_9BACT</name>
<dbReference type="InterPro" id="IPR008928">
    <property type="entry name" value="6-hairpin_glycosidase_sf"/>
</dbReference>
<dbReference type="InterPro" id="IPR013783">
    <property type="entry name" value="Ig-like_fold"/>
</dbReference>
<comment type="caution">
    <text evidence="8">The sequence shown here is derived from an EMBL/GenBank/DDBJ whole genome shotgun (WGS) entry which is preliminary data.</text>
</comment>
<evidence type="ECO:0000259" key="6">
    <source>
        <dbReference type="Pfam" id="PF17389"/>
    </source>
</evidence>
<evidence type="ECO:0000259" key="4">
    <source>
        <dbReference type="Pfam" id="PF05592"/>
    </source>
</evidence>
<feature type="domain" description="Alpha-L-rhamnosidase C-terminal" evidence="7">
    <location>
        <begin position="807"/>
        <end position="883"/>
    </location>
</feature>
<dbReference type="Pfam" id="PF17389">
    <property type="entry name" value="Bac_rhamnosid6H"/>
    <property type="match status" value="1"/>
</dbReference>
<comment type="catalytic activity">
    <reaction evidence="1">
        <text>Hydrolysis of terminal non-reducing alpha-L-rhamnose residues in alpha-L-rhamnosides.</text>
        <dbReference type="EC" id="3.2.1.40"/>
    </reaction>
</comment>
<feature type="domain" description="Bacterial alpha-L-rhamnosidase N-terminal" evidence="5">
    <location>
        <begin position="168"/>
        <end position="337"/>
    </location>
</feature>
<dbReference type="PANTHER" id="PTHR33307:SF6">
    <property type="entry name" value="ALPHA-RHAMNOSIDASE (EUROFUNG)-RELATED"/>
    <property type="match status" value="1"/>
</dbReference>
<dbReference type="EC" id="3.2.1.40" evidence="2"/>
<dbReference type="Gene3D" id="1.50.10.10">
    <property type="match status" value="1"/>
</dbReference>
<organism evidence="8 9">
    <name type="scientific">Spirosoma utsteinense</name>
    <dbReference type="NCBI Taxonomy" id="2585773"/>
    <lineage>
        <taxon>Bacteria</taxon>
        <taxon>Pseudomonadati</taxon>
        <taxon>Bacteroidota</taxon>
        <taxon>Cytophagia</taxon>
        <taxon>Cytophagales</taxon>
        <taxon>Cytophagaceae</taxon>
        <taxon>Spirosoma</taxon>
    </lineage>
</organism>
<dbReference type="InterPro" id="IPR016007">
    <property type="entry name" value="Alpha_rhamnosid"/>
</dbReference>
<dbReference type="Pfam" id="PF05592">
    <property type="entry name" value="Bac_rhamnosid"/>
    <property type="match status" value="1"/>
</dbReference>
<dbReference type="InterPro" id="IPR013737">
    <property type="entry name" value="Bac_rhamnosid_N"/>
</dbReference>
<keyword evidence="9" id="KW-1185">Reference proteome</keyword>
<dbReference type="InterPro" id="IPR035398">
    <property type="entry name" value="Bac_rhamnosid_C"/>
</dbReference>
<evidence type="ECO:0000259" key="7">
    <source>
        <dbReference type="Pfam" id="PF17390"/>
    </source>
</evidence>
<accession>A0ABR6W4D0</accession>
<keyword evidence="3" id="KW-0378">Hydrolase</keyword>
<dbReference type="SUPFAM" id="SSF48208">
    <property type="entry name" value="Six-hairpin glycosidases"/>
    <property type="match status" value="1"/>
</dbReference>
<dbReference type="Pfam" id="PF08531">
    <property type="entry name" value="Bac_rhamnosid_N"/>
    <property type="match status" value="1"/>
</dbReference>
<dbReference type="RefSeq" id="WP_186737120.1">
    <property type="nucleotide sequence ID" value="NZ_VFIA01000009.1"/>
</dbReference>
<evidence type="ECO:0000313" key="8">
    <source>
        <dbReference type="EMBL" id="MBC3791327.1"/>
    </source>
</evidence>
<dbReference type="InterPro" id="IPR035396">
    <property type="entry name" value="Bac_rhamnosid6H"/>
</dbReference>
<evidence type="ECO:0000256" key="3">
    <source>
        <dbReference type="ARBA" id="ARBA00022801"/>
    </source>
</evidence>
<sequence length="922" mass="102189">MRQFCLFLTLQLFTISVFGQVTIRSLLTENRVNPIGLDVPAPRLSWQLVPAVATKRNVRQTAYEIRVGTDAASVAKGSVWQSGRVASDQSVQVPYAGAALQPGQRYTWQVRVWDSPSGKPSAWSAPAFWQTGLMTAANWKAKWIEAGYVEDTINQPSPLFRKAFAAPKPVRSATLYMTAHGLYEARINGQRVGDAYLTPGWTTYNSHLQYQVYDVTNLLKTGANAIGVTLGSGWYRGRLAWEKQRNIYGKNLALLGQLVLTYADGSTETVNTDASWKSSTGPVRSSEIYDGEVYDARLEKAGWDKPGYADADWSGVTTKEFGYANLVANYNELITKHERIKPVKILTTPKGETVLDFGQNVVGWVELSPTGKAGDKIVLSHVEMLDKFGNPYFDNLRTAKAQATYLLKGGRETLEPHFTFFGFRYVRIEGLTGPVNPADFTAVVLYSDMPKTGDFTTSNKLVNQLQSNIQWGQRGNFLDVPTDCPQRDERLGWTGDAEVFSRTAAFNFGVNNFFAKWLKDVAAEQAPNGAVPFVIPDVLKEQGPFAREPAGAAGWSDASIIIPWNMYVAYGDRRLLEQQYASMKAYEGYMEKVAKDDLWSEGFQFGDWLSYVDTEGSPAFEARSAFTDTHLVAQCFYAYSTELMRKAATLLGKTEDAAHYTALLGRIKTAFQQAYMTPNGRLISDTQTAYVLALQFDMLPESLRQQAVTRLVQNVKKYKNHLTTGFLGTPFLCPVLTRFGQNDVAYDLLLQETYPSWLYPVKMGATTIWERWDSMKPDSTFQSPSMTSFNHYAYGAVGDWMYRTITGIDTDETGPGYKQITIKPQPGGGLTSANASLRTYYGMVRSGWKKEAGKFSMTVEVPANTTATLYVPATSADVVQEGGKPLRAAGLTVAGTESGYVKLSVGSGVYQFTVNQSMMSDE</sequence>
<evidence type="ECO:0000256" key="1">
    <source>
        <dbReference type="ARBA" id="ARBA00001445"/>
    </source>
</evidence>
<dbReference type="InterPro" id="IPR012341">
    <property type="entry name" value="6hp_glycosidase-like_sf"/>
</dbReference>
<feature type="domain" description="Alpha-L-rhamnosidase six-hairpin glycosidase" evidence="6">
    <location>
        <begin position="451"/>
        <end position="805"/>
    </location>
</feature>
<dbReference type="InterPro" id="IPR008979">
    <property type="entry name" value="Galactose-bd-like_sf"/>
</dbReference>
<dbReference type="Pfam" id="PF17390">
    <property type="entry name" value="Bac_rhamnosid_C"/>
    <property type="match status" value="1"/>
</dbReference>
<dbReference type="Gene3D" id="2.60.40.10">
    <property type="entry name" value="Immunoglobulins"/>
    <property type="match status" value="1"/>
</dbReference>
<dbReference type="Gene3D" id="2.60.420.10">
    <property type="entry name" value="Maltose phosphorylase, domain 3"/>
    <property type="match status" value="1"/>
</dbReference>
<dbReference type="Proteomes" id="UP000700732">
    <property type="component" value="Unassembled WGS sequence"/>
</dbReference>
<evidence type="ECO:0000259" key="5">
    <source>
        <dbReference type="Pfam" id="PF08531"/>
    </source>
</evidence>
<dbReference type="Gene3D" id="2.60.120.260">
    <property type="entry name" value="Galactose-binding domain-like"/>
    <property type="match status" value="2"/>
</dbReference>
<evidence type="ECO:0000256" key="2">
    <source>
        <dbReference type="ARBA" id="ARBA00012652"/>
    </source>
</evidence>
<reference evidence="8 9" key="1">
    <citation type="submission" date="2019-06" db="EMBL/GenBank/DDBJ databases">
        <title>Spirosoma utsteinense sp. nov. isolated from Antarctic ice-free soils.</title>
        <authorList>
            <person name="Tahon G."/>
        </authorList>
    </citation>
    <scope>NUCLEOTIDE SEQUENCE [LARGE SCALE GENOMIC DNA]</scope>
    <source>
        <strain evidence="8 9">LMG 31447</strain>
    </source>
</reference>
<feature type="domain" description="Alpha-L-rhamnosidase concanavalin-like" evidence="4">
    <location>
        <begin position="347"/>
        <end position="446"/>
    </location>
</feature>
<proteinExistence type="predicted"/>
<evidence type="ECO:0000313" key="9">
    <source>
        <dbReference type="Proteomes" id="UP000700732"/>
    </source>
</evidence>
<protein>
    <recommendedName>
        <fullName evidence="2">alpha-L-rhamnosidase</fullName>
        <ecNumber evidence="2">3.2.1.40</ecNumber>
    </recommendedName>
</protein>
<dbReference type="InterPro" id="IPR008902">
    <property type="entry name" value="Rhamnosid_concanavalin"/>
</dbReference>
<dbReference type="SUPFAM" id="SSF49785">
    <property type="entry name" value="Galactose-binding domain-like"/>
    <property type="match status" value="1"/>
</dbReference>